<name>A0AAV7GT71_DENCH</name>
<sequence>MITKRSPVNLLEMLLSLSNVTIARATFGKGSGQQKRFLLAMKKTLEYLSRFNVVDMFHSWSFVGEISGLRHGMEQVHKEMNGVLNEIIEEDEGNKLDGDDMNEDLVDVLLRIMRNGEMDLSLTFEIVKVVILVSASMKNNVLEYYDINYILRSA</sequence>
<dbReference type="GO" id="GO:0020037">
    <property type="term" value="F:heme binding"/>
    <property type="evidence" value="ECO:0007669"/>
    <property type="project" value="InterPro"/>
</dbReference>
<dbReference type="PANTHER" id="PTHR47955">
    <property type="entry name" value="CYTOCHROME P450 FAMILY 71 PROTEIN"/>
    <property type="match status" value="1"/>
</dbReference>
<organism evidence="7 8">
    <name type="scientific">Dendrobium chrysotoxum</name>
    <name type="common">Orchid</name>
    <dbReference type="NCBI Taxonomy" id="161865"/>
    <lineage>
        <taxon>Eukaryota</taxon>
        <taxon>Viridiplantae</taxon>
        <taxon>Streptophyta</taxon>
        <taxon>Embryophyta</taxon>
        <taxon>Tracheophyta</taxon>
        <taxon>Spermatophyta</taxon>
        <taxon>Magnoliopsida</taxon>
        <taxon>Liliopsida</taxon>
        <taxon>Asparagales</taxon>
        <taxon>Orchidaceae</taxon>
        <taxon>Epidendroideae</taxon>
        <taxon>Malaxideae</taxon>
        <taxon>Dendrobiinae</taxon>
        <taxon>Dendrobium</taxon>
    </lineage>
</organism>
<dbReference type="AlphaFoldDB" id="A0AAV7GT71"/>
<keyword evidence="2" id="KW-0349">Heme</keyword>
<dbReference type="Gene3D" id="1.10.630.10">
    <property type="entry name" value="Cytochrome P450"/>
    <property type="match status" value="1"/>
</dbReference>
<evidence type="ECO:0000256" key="6">
    <source>
        <dbReference type="SAM" id="SignalP"/>
    </source>
</evidence>
<gene>
    <name evidence="7" type="ORF">IEQ34_007440</name>
</gene>
<dbReference type="GO" id="GO:0016705">
    <property type="term" value="F:oxidoreductase activity, acting on paired donors, with incorporation or reduction of molecular oxygen"/>
    <property type="evidence" value="ECO:0007669"/>
    <property type="project" value="InterPro"/>
</dbReference>
<evidence type="ECO:0000313" key="7">
    <source>
        <dbReference type="EMBL" id="KAH0464654.1"/>
    </source>
</evidence>
<dbReference type="SUPFAM" id="SSF48264">
    <property type="entry name" value="Cytochrome P450"/>
    <property type="match status" value="1"/>
</dbReference>
<keyword evidence="8" id="KW-1185">Reference proteome</keyword>
<dbReference type="InterPro" id="IPR036396">
    <property type="entry name" value="Cyt_P450_sf"/>
</dbReference>
<keyword evidence="6" id="KW-0732">Signal</keyword>
<feature type="signal peptide" evidence="6">
    <location>
        <begin position="1"/>
        <end position="25"/>
    </location>
</feature>
<dbReference type="GO" id="GO:0005506">
    <property type="term" value="F:iron ion binding"/>
    <property type="evidence" value="ECO:0007669"/>
    <property type="project" value="InterPro"/>
</dbReference>
<comment type="similarity">
    <text evidence="1">Belongs to the cytochrome P450 family.</text>
</comment>
<comment type="caution">
    <text evidence="7">The sequence shown here is derived from an EMBL/GenBank/DDBJ whole genome shotgun (WGS) entry which is preliminary data.</text>
</comment>
<dbReference type="PANTHER" id="PTHR47955:SF8">
    <property type="entry name" value="CYTOCHROME P450 71D11-LIKE"/>
    <property type="match status" value="1"/>
</dbReference>
<feature type="chain" id="PRO_5043854633" description="Cytochrome P450" evidence="6">
    <location>
        <begin position="26"/>
        <end position="154"/>
    </location>
</feature>
<keyword evidence="4" id="KW-0560">Oxidoreductase</keyword>
<evidence type="ECO:0000256" key="5">
    <source>
        <dbReference type="ARBA" id="ARBA00023004"/>
    </source>
</evidence>
<dbReference type="Proteomes" id="UP000775213">
    <property type="component" value="Unassembled WGS sequence"/>
</dbReference>
<evidence type="ECO:0008006" key="9">
    <source>
        <dbReference type="Google" id="ProtNLM"/>
    </source>
</evidence>
<dbReference type="EMBL" id="JAGFBR010000007">
    <property type="protein sequence ID" value="KAH0464654.1"/>
    <property type="molecule type" value="Genomic_DNA"/>
</dbReference>
<proteinExistence type="inferred from homology"/>
<evidence type="ECO:0000256" key="2">
    <source>
        <dbReference type="ARBA" id="ARBA00022617"/>
    </source>
</evidence>
<evidence type="ECO:0000256" key="1">
    <source>
        <dbReference type="ARBA" id="ARBA00010617"/>
    </source>
</evidence>
<keyword evidence="3" id="KW-0479">Metal-binding</keyword>
<evidence type="ECO:0000256" key="4">
    <source>
        <dbReference type="ARBA" id="ARBA00023002"/>
    </source>
</evidence>
<dbReference type="GO" id="GO:0004497">
    <property type="term" value="F:monooxygenase activity"/>
    <property type="evidence" value="ECO:0007669"/>
    <property type="project" value="InterPro"/>
</dbReference>
<keyword evidence="5" id="KW-0408">Iron</keyword>
<evidence type="ECO:0000256" key="3">
    <source>
        <dbReference type="ARBA" id="ARBA00022723"/>
    </source>
</evidence>
<protein>
    <recommendedName>
        <fullName evidence="9">Cytochrome P450</fullName>
    </recommendedName>
</protein>
<reference evidence="7 8" key="1">
    <citation type="journal article" date="2021" name="Hortic Res">
        <title>Chromosome-scale assembly of the Dendrobium chrysotoxum genome enhances the understanding of orchid evolution.</title>
        <authorList>
            <person name="Zhang Y."/>
            <person name="Zhang G.Q."/>
            <person name="Zhang D."/>
            <person name="Liu X.D."/>
            <person name="Xu X.Y."/>
            <person name="Sun W.H."/>
            <person name="Yu X."/>
            <person name="Zhu X."/>
            <person name="Wang Z.W."/>
            <person name="Zhao X."/>
            <person name="Zhong W.Y."/>
            <person name="Chen H."/>
            <person name="Yin W.L."/>
            <person name="Huang T."/>
            <person name="Niu S.C."/>
            <person name="Liu Z.J."/>
        </authorList>
    </citation>
    <scope>NUCLEOTIDE SEQUENCE [LARGE SCALE GENOMIC DNA]</scope>
    <source>
        <strain evidence="7">Lindl</strain>
    </source>
</reference>
<evidence type="ECO:0000313" key="8">
    <source>
        <dbReference type="Proteomes" id="UP000775213"/>
    </source>
</evidence>
<accession>A0AAV7GT71</accession>